<dbReference type="InterPro" id="IPR036388">
    <property type="entry name" value="WH-like_DNA-bd_sf"/>
</dbReference>
<evidence type="ECO:0000313" key="2">
    <source>
        <dbReference type="EMBL" id="JAS75265.1"/>
    </source>
</evidence>
<feature type="non-terminal residue" evidence="2">
    <location>
        <position position="1"/>
    </location>
</feature>
<dbReference type="Pfam" id="PF08221">
    <property type="entry name" value="HTH_9"/>
    <property type="match status" value="1"/>
</dbReference>
<dbReference type="EMBL" id="GECU01032441">
    <property type="protein sequence ID" value="JAS75265.1"/>
    <property type="molecule type" value="Transcribed_RNA"/>
</dbReference>
<gene>
    <name evidence="2" type="ORF">g.55971</name>
</gene>
<feature type="domain" description="RNA polymerase III subunit RPC82-related helix-turn-helix" evidence="1">
    <location>
        <begin position="25"/>
        <end position="79"/>
    </location>
</feature>
<reference evidence="2" key="1">
    <citation type="submission" date="2015-11" db="EMBL/GenBank/DDBJ databases">
        <title>De novo transcriptome assembly of four potential Pierce s Disease insect vectors from Arizona vineyards.</title>
        <authorList>
            <person name="Tassone E.E."/>
        </authorList>
    </citation>
    <scope>NUCLEOTIDE SEQUENCE</scope>
</reference>
<dbReference type="Gene3D" id="1.10.10.10">
    <property type="entry name" value="Winged helix-like DNA-binding domain superfamily/Winged helix DNA-binding domain"/>
    <property type="match status" value="1"/>
</dbReference>
<dbReference type="AlphaFoldDB" id="A0A1B6HL07"/>
<feature type="non-terminal residue" evidence="2">
    <location>
        <position position="111"/>
    </location>
</feature>
<evidence type="ECO:0000259" key="1">
    <source>
        <dbReference type="Pfam" id="PF08221"/>
    </source>
</evidence>
<dbReference type="InterPro" id="IPR013197">
    <property type="entry name" value="RNA_pol_III_RPC82-rel_HTH"/>
</dbReference>
<proteinExistence type="predicted"/>
<protein>
    <recommendedName>
        <fullName evidence="1">RNA polymerase III subunit RPC82-related helix-turn-helix domain-containing protein</fullName>
    </recommendedName>
</protein>
<sequence>HIGPPPEEVKFLAASPAVSMDLDELLLSDYGTVPQKIGMFLLRKNASSLDGIRSGTRLGEKELRDGLSLLVQRRLASFFIFERTIKYYADKKMLRKRLYFPIYMHYVAQHY</sequence>
<name>A0A1B6HL07_9HEMI</name>
<organism evidence="2">
    <name type="scientific">Homalodisca liturata</name>
    <dbReference type="NCBI Taxonomy" id="320908"/>
    <lineage>
        <taxon>Eukaryota</taxon>
        <taxon>Metazoa</taxon>
        <taxon>Ecdysozoa</taxon>
        <taxon>Arthropoda</taxon>
        <taxon>Hexapoda</taxon>
        <taxon>Insecta</taxon>
        <taxon>Pterygota</taxon>
        <taxon>Neoptera</taxon>
        <taxon>Paraneoptera</taxon>
        <taxon>Hemiptera</taxon>
        <taxon>Auchenorrhyncha</taxon>
        <taxon>Membracoidea</taxon>
        <taxon>Cicadellidae</taxon>
        <taxon>Cicadellinae</taxon>
        <taxon>Proconiini</taxon>
        <taxon>Homalodisca</taxon>
    </lineage>
</organism>
<accession>A0A1B6HL07</accession>